<keyword evidence="3 6" id="KW-0808">Transferase</keyword>
<evidence type="ECO:0000313" key="7">
    <source>
        <dbReference type="Proteomes" id="UP000306509"/>
    </source>
</evidence>
<keyword evidence="4" id="KW-1133">Transmembrane helix</keyword>
<name>A0A4U8QAP5_9FIRM</name>
<feature type="transmembrane region" description="Helical" evidence="4">
    <location>
        <begin position="299"/>
        <end position="327"/>
    </location>
</feature>
<dbReference type="PROSITE" id="PS50885">
    <property type="entry name" value="HAMP"/>
    <property type="match status" value="1"/>
</dbReference>
<keyword evidence="6" id="KW-0418">Kinase</keyword>
<evidence type="ECO:0000259" key="5">
    <source>
        <dbReference type="PROSITE" id="PS50885"/>
    </source>
</evidence>
<dbReference type="InterPro" id="IPR050640">
    <property type="entry name" value="Bact_2-comp_sensor_kinase"/>
</dbReference>
<keyword evidence="4" id="KW-0812">Transmembrane</keyword>
<dbReference type="InterPro" id="IPR003660">
    <property type="entry name" value="HAMP_dom"/>
</dbReference>
<comment type="caution">
    <text evidence="6">The sequence shown here is derived from an EMBL/GenBank/DDBJ whole genome shotgun (WGS) entry which is preliminary data.</text>
</comment>
<dbReference type="AlphaFoldDB" id="A0A4U8QAP5"/>
<evidence type="ECO:0000256" key="1">
    <source>
        <dbReference type="ARBA" id="ARBA00004370"/>
    </source>
</evidence>
<dbReference type="Gene3D" id="6.10.340.10">
    <property type="match status" value="1"/>
</dbReference>
<dbReference type="PANTHER" id="PTHR34220:SF7">
    <property type="entry name" value="SENSOR HISTIDINE KINASE YPDA"/>
    <property type="match status" value="1"/>
</dbReference>
<dbReference type="EMBL" id="QGQD01000023">
    <property type="protein sequence ID" value="TLD02102.1"/>
    <property type="molecule type" value="Genomic_DNA"/>
</dbReference>
<dbReference type="GO" id="GO:0000155">
    <property type="term" value="F:phosphorelay sensor kinase activity"/>
    <property type="evidence" value="ECO:0007669"/>
    <property type="project" value="InterPro"/>
</dbReference>
<evidence type="ECO:0000313" key="6">
    <source>
        <dbReference type="EMBL" id="TLD02102.1"/>
    </source>
</evidence>
<dbReference type="SMART" id="SM00304">
    <property type="entry name" value="HAMP"/>
    <property type="match status" value="1"/>
</dbReference>
<evidence type="ECO:0000256" key="3">
    <source>
        <dbReference type="ARBA" id="ARBA00022679"/>
    </source>
</evidence>
<feature type="transmembrane region" description="Helical" evidence="4">
    <location>
        <begin position="12"/>
        <end position="33"/>
    </location>
</feature>
<sequence length="601" mass="68337">MIKHKTKGKFKLRLFFSVGSLFICLALIVSLLFSTTAIRNAKSTEISSSQIVLDRVSAQVDSLYEQMNIAATSITKNDSLKQIISSLNTAGAEHTSREYMEQLSEERIIQKTLINMMFSPIISNVMLYNRECGYFYYTGIYLSDRELIAATLAENRAIELLTEANASALYYGPHLNDWNSSSRTVLSVCKNFSDNSITRDTMVEIQVPYSVLADICTQNTFSNEKEILILDSEYNIIYPYEQDEYVITDEQLASVLENIKNGKTDNFANSYSYNSSGSSLTPFTTVLISNNKTMQSQNISYIATTVFTVLLVLLAALIIMFIILSVVTKPLKQLINHIDNLQLDQDTCLDLPEDIFDEFEIINTSFNHMLKRLEQSIAQNYELQIRESNANLTALQAQINPHFLYNALNAISAASEVYGSEVTTRMCQGFSSMMRYITSKEQIVPLIEEINHTKNYLEFMKISNDGNSSYELQIDSSLYDLRIPKLTIQPFVENCFKHAFECSAPPWKISLQFYISQKQWIIIVEDNGQGFPDDVLKELQVFKETTLLDRNFSYKDIEIDGLGLYNTFARLYAHFSCKFDFTVSNLSPGSRITMKGVLPDD</sequence>
<dbReference type="InterPro" id="IPR010559">
    <property type="entry name" value="Sig_transdc_His_kin_internal"/>
</dbReference>
<dbReference type="InterPro" id="IPR036890">
    <property type="entry name" value="HATPase_C_sf"/>
</dbReference>
<gene>
    <name evidence="6" type="primary">yehU_9</name>
    <name evidence="6" type="ORF">DSM106044_01139</name>
</gene>
<dbReference type="OrthoDB" id="370211at2"/>
<keyword evidence="7" id="KW-1185">Reference proteome</keyword>
<organism evidence="6 7">
    <name type="scientific">Robinsoniella peoriensis</name>
    <dbReference type="NCBI Taxonomy" id="180332"/>
    <lineage>
        <taxon>Bacteria</taxon>
        <taxon>Bacillati</taxon>
        <taxon>Bacillota</taxon>
        <taxon>Clostridia</taxon>
        <taxon>Lachnospirales</taxon>
        <taxon>Lachnospiraceae</taxon>
        <taxon>Robinsoniella</taxon>
    </lineage>
</organism>
<dbReference type="PANTHER" id="PTHR34220">
    <property type="entry name" value="SENSOR HISTIDINE KINASE YPDA"/>
    <property type="match status" value="1"/>
</dbReference>
<reference evidence="6 7" key="1">
    <citation type="journal article" date="2019" name="Anaerobe">
        <title>Detection of Robinsoniella peoriensis in multiple bone samples of a trauma patient.</title>
        <authorList>
            <person name="Schrottner P."/>
            <person name="Hartwich K."/>
            <person name="Bunk B."/>
            <person name="Schober I."/>
            <person name="Helbig S."/>
            <person name="Rudolph W.W."/>
            <person name="Gunzer F."/>
        </authorList>
    </citation>
    <scope>NUCLEOTIDE SEQUENCE [LARGE SCALE GENOMIC DNA]</scope>
    <source>
        <strain evidence="6 7">DSM 106044</strain>
    </source>
</reference>
<accession>A0A4U8QAP5</accession>
<evidence type="ECO:0000256" key="2">
    <source>
        <dbReference type="ARBA" id="ARBA00022553"/>
    </source>
</evidence>
<feature type="domain" description="HAMP" evidence="5">
    <location>
        <begin position="325"/>
        <end position="378"/>
    </location>
</feature>
<protein>
    <submittedName>
        <fullName evidence="6">Sensor histidine kinase YehU</fullName>
        <ecNumber evidence="6">2.7.13.3</ecNumber>
    </submittedName>
</protein>
<keyword evidence="2" id="KW-0597">Phosphoprotein</keyword>
<dbReference type="SUPFAM" id="SSF55874">
    <property type="entry name" value="ATPase domain of HSP90 chaperone/DNA topoisomerase II/histidine kinase"/>
    <property type="match status" value="1"/>
</dbReference>
<dbReference type="Pfam" id="PF06580">
    <property type="entry name" value="His_kinase"/>
    <property type="match status" value="1"/>
</dbReference>
<dbReference type="EC" id="2.7.13.3" evidence="6"/>
<dbReference type="Proteomes" id="UP000306509">
    <property type="component" value="Unassembled WGS sequence"/>
</dbReference>
<comment type="subcellular location">
    <subcellularLocation>
        <location evidence="1">Membrane</location>
    </subcellularLocation>
</comment>
<dbReference type="RefSeq" id="WP_047832902.1">
    <property type="nucleotide sequence ID" value="NZ_CABMJZ010000044.1"/>
</dbReference>
<dbReference type="Gene3D" id="3.30.565.10">
    <property type="entry name" value="Histidine kinase-like ATPase, C-terminal domain"/>
    <property type="match status" value="1"/>
</dbReference>
<proteinExistence type="predicted"/>
<evidence type="ECO:0000256" key="4">
    <source>
        <dbReference type="SAM" id="Phobius"/>
    </source>
</evidence>
<dbReference type="GO" id="GO:0016020">
    <property type="term" value="C:membrane"/>
    <property type="evidence" value="ECO:0007669"/>
    <property type="project" value="UniProtKB-SubCell"/>
</dbReference>
<dbReference type="STRING" id="180332.GCA_000797495_00828"/>
<keyword evidence="4" id="KW-0472">Membrane</keyword>